<name>A0A7I8BZB0_9BURK</name>
<evidence type="ECO:0000313" key="1">
    <source>
        <dbReference type="EMBL" id="BCF93973.1"/>
    </source>
</evidence>
<reference evidence="1 2" key="1">
    <citation type="journal article" date="2020" name="Genes (Basel)">
        <title>Genomic Comparison of Insect Gut Symbionts from Divergent Burkholderia Subclades.</title>
        <authorList>
            <person name="Takeshita K."/>
            <person name="Kikuchi Y."/>
        </authorList>
    </citation>
    <scope>NUCLEOTIDE SEQUENCE [LARGE SCALE GENOMIC DNA]</scope>
    <source>
        <strain evidence="1 2">PGU16</strain>
        <plasmid evidence="1 2">PPGU16_p1</plasmid>
    </source>
</reference>
<organism evidence="1 2">
    <name type="scientific">Paraburkholderia largidicola</name>
    <dbReference type="NCBI Taxonomy" id="3014751"/>
    <lineage>
        <taxon>Bacteria</taxon>
        <taxon>Pseudomonadati</taxon>
        <taxon>Pseudomonadota</taxon>
        <taxon>Betaproteobacteria</taxon>
        <taxon>Burkholderiales</taxon>
        <taxon>Burkholderiaceae</taxon>
        <taxon>Paraburkholderia</taxon>
    </lineage>
</organism>
<keyword evidence="2" id="KW-1185">Reference proteome</keyword>
<dbReference type="Proteomes" id="UP000510888">
    <property type="component" value="Plasmid PPGU16_p1"/>
</dbReference>
<dbReference type="EMBL" id="AP023176">
    <property type="protein sequence ID" value="BCF93973.1"/>
    <property type="molecule type" value="Genomic_DNA"/>
</dbReference>
<dbReference type="RefSeq" id="WP_180725516.1">
    <property type="nucleotide sequence ID" value="NZ_AP023176.1"/>
</dbReference>
<accession>A0A7I8BZB0</accession>
<evidence type="ECO:0000313" key="2">
    <source>
        <dbReference type="Proteomes" id="UP000510888"/>
    </source>
</evidence>
<protein>
    <submittedName>
        <fullName evidence="1">Uncharacterized protein</fullName>
    </submittedName>
</protein>
<proteinExistence type="predicted"/>
<gene>
    <name evidence="1" type="ORF">PPGU16_70400</name>
</gene>
<sequence length="103" mass="11460">MSTTESISTEELALRNKMLRDASAIALDTVQRYQQNLKKIRAVRRATALIDTADADHYLLIDVLGDLVQSAELEVDGELLLLELQLGRVNEAESDKVNLSIVH</sequence>
<geneLocation type="plasmid" evidence="1 2">
    <name>PPGU16_p1</name>
</geneLocation>
<dbReference type="KEGG" id="plad:PPGU16_70400"/>
<keyword evidence="1" id="KW-0614">Plasmid</keyword>
<dbReference type="AlphaFoldDB" id="A0A7I8BZB0"/>